<protein>
    <submittedName>
        <fullName evidence="2">Uncharacterized protein</fullName>
    </submittedName>
</protein>
<keyword evidence="1" id="KW-1133">Transmembrane helix</keyword>
<dbReference type="EMBL" id="GBRH01160547">
    <property type="protein sequence ID" value="JAE37349.1"/>
    <property type="molecule type" value="Transcribed_RNA"/>
</dbReference>
<accession>A0A0A9HNB7</accession>
<proteinExistence type="predicted"/>
<evidence type="ECO:0000256" key="1">
    <source>
        <dbReference type="SAM" id="Phobius"/>
    </source>
</evidence>
<reference evidence="2" key="2">
    <citation type="journal article" date="2015" name="Data Brief">
        <title>Shoot transcriptome of the giant reed, Arundo donax.</title>
        <authorList>
            <person name="Barrero R.A."/>
            <person name="Guerrero F.D."/>
            <person name="Moolhuijzen P."/>
            <person name="Goolsby J.A."/>
            <person name="Tidwell J."/>
            <person name="Bellgard S.E."/>
            <person name="Bellgard M.I."/>
        </authorList>
    </citation>
    <scope>NUCLEOTIDE SEQUENCE</scope>
    <source>
        <tissue evidence="2">Shoot tissue taken approximately 20 cm above the soil surface</tissue>
    </source>
</reference>
<keyword evidence="1" id="KW-0472">Membrane</keyword>
<organism evidence="2">
    <name type="scientific">Arundo donax</name>
    <name type="common">Giant reed</name>
    <name type="synonym">Donax arundinaceus</name>
    <dbReference type="NCBI Taxonomy" id="35708"/>
    <lineage>
        <taxon>Eukaryota</taxon>
        <taxon>Viridiplantae</taxon>
        <taxon>Streptophyta</taxon>
        <taxon>Embryophyta</taxon>
        <taxon>Tracheophyta</taxon>
        <taxon>Spermatophyta</taxon>
        <taxon>Magnoliopsida</taxon>
        <taxon>Liliopsida</taxon>
        <taxon>Poales</taxon>
        <taxon>Poaceae</taxon>
        <taxon>PACMAD clade</taxon>
        <taxon>Arundinoideae</taxon>
        <taxon>Arundineae</taxon>
        <taxon>Arundo</taxon>
    </lineage>
</organism>
<keyword evidence="1" id="KW-0812">Transmembrane</keyword>
<sequence>MFVLLCLSIWYYCIHLITDIFKCGVLAHAFFKCLPVTLLFFIVYFK</sequence>
<reference evidence="2" key="1">
    <citation type="submission" date="2014-09" db="EMBL/GenBank/DDBJ databases">
        <authorList>
            <person name="Magalhaes I.L.F."/>
            <person name="Oliveira U."/>
            <person name="Santos F.R."/>
            <person name="Vidigal T.H.D.A."/>
            <person name="Brescovit A.D."/>
            <person name="Santos A.J."/>
        </authorList>
    </citation>
    <scope>NUCLEOTIDE SEQUENCE</scope>
    <source>
        <tissue evidence="2">Shoot tissue taken approximately 20 cm above the soil surface</tissue>
    </source>
</reference>
<name>A0A0A9HNB7_ARUDO</name>
<evidence type="ECO:0000313" key="2">
    <source>
        <dbReference type="EMBL" id="JAE37349.1"/>
    </source>
</evidence>
<dbReference type="AlphaFoldDB" id="A0A0A9HNB7"/>
<feature type="transmembrane region" description="Helical" evidence="1">
    <location>
        <begin position="26"/>
        <end position="45"/>
    </location>
</feature>